<evidence type="ECO:0000256" key="1">
    <source>
        <dbReference type="SAM" id="Phobius"/>
    </source>
</evidence>
<dbReference type="InterPro" id="IPR005625">
    <property type="entry name" value="PepSY-ass_TM"/>
</dbReference>
<proteinExistence type="predicted"/>
<keyword evidence="1" id="KW-0812">Transmembrane</keyword>
<dbReference type="Pfam" id="PF03929">
    <property type="entry name" value="PepSY_TM"/>
    <property type="match status" value="1"/>
</dbReference>
<feature type="transmembrane region" description="Helical" evidence="1">
    <location>
        <begin position="324"/>
        <end position="357"/>
    </location>
</feature>
<dbReference type="STRING" id="940286.GCA_000227565_00779"/>
<dbReference type="AlphaFoldDB" id="A0A318QWB4"/>
<accession>A0A318QWB4</accession>
<dbReference type="PANTHER" id="PTHR34219">
    <property type="entry name" value="IRON-REGULATED INNER MEMBRANE PROTEIN-RELATED"/>
    <property type="match status" value="1"/>
</dbReference>
<dbReference type="EMBL" id="NKTX01000025">
    <property type="protein sequence ID" value="PYD81611.1"/>
    <property type="molecule type" value="Genomic_DNA"/>
</dbReference>
<keyword evidence="1" id="KW-1133">Transmembrane helix</keyword>
<sequence>MSSAFRKIHRWMGLFLMLPLALQGLTGTLLIILPLLLPERPHVTDSGAPAGAEAVVAASRSHAPAGMIPLRLNPARWNGDSAMVTYGPAGERHPTFEVFVNPDHPSVISTYVVPAYIRFLHNVHADLFLLPYGQTATGIMGVVLSMLAFTGLIIWWPHPALWQNGKWRRTIVISRRARGLRLWREIHVSLGFWLSFMLLFLSLSGAILAFPFARPLFGINGPDKRHNHPHHTALPAVAGETGLDTGLAALKRQMPEATLLSVQLGEQPTQQAFEVILPAYGPNHPATVQYDPHTEHVRISRDPGQIRRGEWTFQWLHMMHETKLVAPALIAVIWKMAVGTGGIGLIILAFSGVGLWAMRRYGAARRESGN</sequence>
<name>A0A318QWB4_9PROT</name>
<feature type="transmembrane region" description="Helical" evidence="1">
    <location>
        <begin position="190"/>
        <end position="213"/>
    </location>
</feature>
<organism evidence="2 3">
    <name type="scientific">Komagataeibacter oboediens</name>
    <dbReference type="NCBI Taxonomy" id="65958"/>
    <lineage>
        <taxon>Bacteria</taxon>
        <taxon>Pseudomonadati</taxon>
        <taxon>Pseudomonadota</taxon>
        <taxon>Alphaproteobacteria</taxon>
        <taxon>Acetobacterales</taxon>
        <taxon>Acetobacteraceae</taxon>
        <taxon>Komagataeibacter</taxon>
    </lineage>
</organism>
<keyword evidence="1" id="KW-0472">Membrane</keyword>
<evidence type="ECO:0000313" key="2">
    <source>
        <dbReference type="EMBL" id="PYD81611.1"/>
    </source>
</evidence>
<feature type="transmembrane region" description="Helical" evidence="1">
    <location>
        <begin position="136"/>
        <end position="156"/>
    </location>
</feature>
<protein>
    <submittedName>
        <fullName evidence="2">Peptidase</fullName>
    </submittedName>
</protein>
<dbReference type="RefSeq" id="WP_083819145.1">
    <property type="nucleotide sequence ID" value="NZ_NKTX01000025.1"/>
</dbReference>
<feature type="transmembrane region" description="Helical" evidence="1">
    <location>
        <begin position="12"/>
        <end position="37"/>
    </location>
</feature>
<dbReference type="Proteomes" id="UP000247417">
    <property type="component" value="Unassembled WGS sequence"/>
</dbReference>
<gene>
    <name evidence="2" type="ORF">CFR80_10770</name>
</gene>
<reference evidence="2 3" key="1">
    <citation type="submission" date="2017-07" db="EMBL/GenBank/DDBJ databases">
        <title>A draft genome sequence of Komagataeibacter oboediens LMG 18849.</title>
        <authorList>
            <person name="Skraban J."/>
            <person name="Cleenwerck I."/>
            <person name="Vandamme P."/>
            <person name="Trcek J."/>
        </authorList>
    </citation>
    <scope>NUCLEOTIDE SEQUENCE [LARGE SCALE GENOMIC DNA]</scope>
    <source>
        <strain evidence="2 3">LMG 18849</strain>
    </source>
</reference>
<comment type="caution">
    <text evidence="2">The sequence shown here is derived from an EMBL/GenBank/DDBJ whole genome shotgun (WGS) entry which is preliminary data.</text>
</comment>
<dbReference type="OrthoDB" id="9791166at2"/>
<evidence type="ECO:0000313" key="3">
    <source>
        <dbReference type="Proteomes" id="UP000247417"/>
    </source>
</evidence>